<feature type="coiled-coil region" evidence="16">
    <location>
        <begin position="1022"/>
        <end position="1098"/>
    </location>
</feature>
<feature type="coiled-coil region" evidence="16">
    <location>
        <begin position="267"/>
        <end position="325"/>
    </location>
</feature>
<dbReference type="Gene3D" id="3.80.10.10">
    <property type="entry name" value="Ribonuclease Inhibitor"/>
    <property type="match status" value="1"/>
</dbReference>
<feature type="compositionally biased region" description="Low complexity" evidence="17">
    <location>
        <begin position="25"/>
        <end position="40"/>
    </location>
</feature>
<evidence type="ECO:0000256" key="12">
    <source>
        <dbReference type="ARBA" id="ARBA00063683"/>
    </source>
</evidence>
<evidence type="ECO:0000256" key="16">
    <source>
        <dbReference type="SAM" id="Coils"/>
    </source>
</evidence>
<feature type="coiled-coil region" evidence="16">
    <location>
        <begin position="851"/>
        <end position="964"/>
    </location>
</feature>
<feature type="coiled-coil region" evidence="16">
    <location>
        <begin position="1663"/>
        <end position="1718"/>
    </location>
</feature>
<accession>D2H305</accession>
<feature type="region of interest" description="Disordered" evidence="17">
    <location>
        <begin position="1151"/>
        <end position="1200"/>
    </location>
</feature>
<keyword evidence="8 16" id="KW-0175">Coiled coil</keyword>
<comment type="function">
    <text evidence="11">Involved in cell cycle progression and cytokinesis. During the late steps of cytokinesis, anchors exocyst and SNARE complexes at the midbody, thereby allowing secretory vesicle-mediated abscission.</text>
</comment>
<feature type="coiled-coil region" evidence="16">
    <location>
        <begin position="1754"/>
        <end position="1890"/>
    </location>
</feature>
<evidence type="ECO:0000256" key="2">
    <source>
        <dbReference type="ARBA" id="ARBA00004476"/>
    </source>
</evidence>
<dbReference type="PANTHER" id="PTHR46652:SF3">
    <property type="entry name" value="LEUCINE-RICH REPEAT-CONTAINING PROTEIN 9"/>
    <property type="match status" value="1"/>
</dbReference>
<evidence type="ECO:0000256" key="8">
    <source>
        <dbReference type="ARBA" id="ARBA00023054"/>
    </source>
</evidence>
<evidence type="ECO:0000256" key="1">
    <source>
        <dbReference type="ARBA" id="ARBA00004300"/>
    </source>
</evidence>
<feature type="compositionally biased region" description="Polar residues" evidence="17">
    <location>
        <begin position="2305"/>
        <end position="2329"/>
    </location>
</feature>
<dbReference type="FunFam" id="3.80.10.10:FF:000153">
    <property type="entry name" value="centriolin isoform X1"/>
    <property type="match status" value="1"/>
</dbReference>
<dbReference type="InParanoid" id="D2H305"/>
<keyword evidence="9" id="KW-0206">Cytoskeleton</keyword>
<dbReference type="GO" id="GO:0005813">
    <property type="term" value="C:centrosome"/>
    <property type="evidence" value="ECO:0007669"/>
    <property type="project" value="UniProtKB-SubCell"/>
</dbReference>
<evidence type="ECO:0000256" key="6">
    <source>
        <dbReference type="ARBA" id="ARBA00022618"/>
    </source>
</evidence>
<dbReference type="EMBL" id="GL192453">
    <property type="protein sequence ID" value="EFB13295.1"/>
    <property type="molecule type" value="Genomic_DNA"/>
</dbReference>
<dbReference type="Pfam" id="PF14580">
    <property type="entry name" value="LRR_9"/>
    <property type="match status" value="1"/>
</dbReference>
<feature type="coiled-coil region" evidence="16">
    <location>
        <begin position="1919"/>
        <end position="2150"/>
    </location>
</feature>
<feature type="region of interest" description="Disordered" evidence="17">
    <location>
        <begin position="1"/>
        <end position="40"/>
    </location>
</feature>
<evidence type="ECO:0000256" key="11">
    <source>
        <dbReference type="ARBA" id="ARBA00056031"/>
    </source>
</evidence>
<dbReference type="InterPro" id="IPR001611">
    <property type="entry name" value="Leu-rich_rpt"/>
</dbReference>
<feature type="coiled-coil region" evidence="16">
    <location>
        <begin position="1421"/>
        <end position="1630"/>
    </location>
</feature>
<organism evidence="18">
    <name type="scientific">Ailuropoda melanoleuca</name>
    <name type="common">Giant panda</name>
    <dbReference type="NCBI Taxonomy" id="9646"/>
    <lineage>
        <taxon>Eukaryota</taxon>
        <taxon>Metazoa</taxon>
        <taxon>Chordata</taxon>
        <taxon>Craniata</taxon>
        <taxon>Vertebrata</taxon>
        <taxon>Euteleostomi</taxon>
        <taxon>Mammalia</taxon>
        <taxon>Eutheria</taxon>
        <taxon>Laurasiatheria</taxon>
        <taxon>Carnivora</taxon>
        <taxon>Caniformia</taxon>
        <taxon>Ursidae</taxon>
        <taxon>Ailuropoda</taxon>
    </lineage>
</organism>
<gene>
    <name evidence="18" type="ORF">PANDA_004042</name>
</gene>
<keyword evidence="5" id="KW-0433">Leucine-rich repeat</keyword>
<evidence type="ECO:0000256" key="3">
    <source>
        <dbReference type="ARBA" id="ARBA00022490"/>
    </source>
</evidence>
<dbReference type="SUPFAM" id="SSF57997">
    <property type="entry name" value="Tropomyosin"/>
    <property type="match status" value="1"/>
</dbReference>
<dbReference type="SMART" id="SM00365">
    <property type="entry name" value="LRR_SD22"/>
    <property type="match status" value="3"/>
</dbReference>
<dbReference type="PROSITE" id="PS51450">
    <property type="entry name" value="LRR"/>
    <property type="match status" value="4"/>
</dbReference>
<feature type="region of interest" description="Disordered" evidence="17">
    <location>
        <begin position="1212"/>
        <end position="1244"/>
    </location>
</feature>
<dbReference type="SUPFAM" id="SSF52058">
    <property type="entry name" value="L domain-like"/>
    <property type="match status" value="1"/>
</dbReference>
<keyword evidence="4" id="KW-0597">Phosphoprotein</keyword>
<evidence type="ECO:0000256" key="17">
    <source>
        <dbReference type="SAM" id="MobiDB-lite"/>
    </source>
</evidence>
<name>D2H305_AILME</name>
<evidence type="ECO:0000256" key="14">
    <source>
        <dbReference type="ARBA" id="ARBA00082701"/>
    </source>
</evidence>
<dbReference type="InterPro" id="IPR032675">
    <property type="entry name" value="LRR_dom_sf"/>
</dbReference>
<evidence type="ECO:0000256" key="9">
    <source>
        <dbReference type="ARBA" id="ARBA00023212"/>
    </source>
</evidence>
<evidence type="ECO:0000256" key="5">
    <source>
        <dbReference type="ARBA" id="ARBA00022614"/>
    </source>
</evidence>
<evidence type="ECO:0000256" key="15">
    <source>
        <dbReference type="ARBA" id="ARBA00083251"/>
    </source>
</evidence>
<comment type="subcellular location">
    <subcellularLocation>
        <location evidence="1">Cytoplasm</location>
        <location evidence="1">Cytoskeleton</location>
        <location evidence="1">Microtubule organizing center</location>
        <location evidence="1">Centrosome</location>
    </subcellularLocation>
    <subcellularLocation>
        <location evidence="2">Midbody</location>
        <location evidence="2">Midbody ring</location>
    </subcellularLocation>
</comment>
<evidence type="ECO:0000256" key="7">
    <source>
        <dbReference type="ARBA" id="ARBA00022737"/>
    </source>
</evidence>
<comment type="subunit">
    <text evidence="12">Interacts with HOOK2. Interacts with EXOC6 and SNAPIN. Associates with the exocyst complex.</text>
</comment>
<dbReference type="InterPro" id="IPR050836">
    <property type="entry name" value="SDS22/Internalin_LRR"/>
</dbReference>
<keyword evidence="7" id="KW-0677">Repeat</keyword>
<feature type="region of interest" description="Disordered" evidence="17">
    <location>
        <begin position="2291"/>
        <end position="2329"/>
    </location>
</feature>
<feature type="non-terminal residue" evidence="18">
    <location>
        <position position="2329"/>
    </location>
</feature>
<keyword evidence="10" id="KW-0131">Cell cycle</keyword>
<feature type="compositionally biased region" description="Polar residues" evidence="17">
    <location>
        <begin position="1"/>
        <end position="11"/>
    </location>
</feature>
<sequence>MKKSSQQTFSNAKMPPSPHSPSPPSLMSNMRSRSLSPLSGSDSLRFGGQWNEQVEITDENTVLLDSQDHKKADSHAGVRYITEALVKKLTKQDNLALVKSLNLSLAKDGGKKFRYIENLEKCVKLEVLNLSYNLIAKIEKLDKLSKLRELNLSYNKICKIEGIENMYDLQKLNLAGNEIEHIPVWLGKKLKSLRVLNLKGNKISSLQDVSKLKPLQDLTSLILLENPIVTLPHYIQFTIFHLRSLESLEGQPVTTQDRQEAFERFSLDEVERLERDLEKKIMETEELRSEQTRFLEEIKSQDKLNKSLKEEARLQKQSYVEMESNLNTKNELLKQKTMELMRACQKQYEMEQELAFYKIDAKFEPLNYYPSEYVEIDKTPDESPYIGKSRYKRNMFTTESYIIANAQTVKIKKMEPEEGEQPRNEHVNLRAHTSLDIQLEDKEKKISAAQTRLSELHDEIEKAEQQILKATEEFKQLEEAIQLKKISESEKDLLFKQLSGKIQLLRKLRQEAMDLETQTEKQRQEIDEKQNEIKDLQIAIDSLDSRDPKHCHMKAQKRGKEQQLDIMNKQYKQLESRLDEILSRIAKETEEIKDLEQQLTEGQIAANEALKKDLESVISGLQEYLETVKSQAAQAQSECRKLQDEKETLLQRLSEVEQERDQLEIVAIDAENMRKELAELESALQEQHEVNVSLQQTQGDLSAYEAELEAQLKVRDAEANQLREELEELRRFSQLEQSALQAELEKEKQALKNAVRKAQLSEGKDQENSELRTQLKQLQDDNDLLKQQLKDFQSHLNHVVDGLIDPGEVAARVDELRKRLKSGAGEMRIHTSSDVLGKSLADLQKQFNEILARSQWEREEAQVRERKLQEEMALQQEKLASGQEEFRQACERALEAQISFDKRQHEARIQQLENEIHYLQENLKSMEEIQGLTDLQLQEADEEKERILAQLRELEKKKKLEDAKSQEQFLGLDRELKKLKKAVAASDKLATAELTIAKDQLKSLHGTVMKINQERAEELQETEKCSRKAAQAARDLTRAEAEIELLQNLLRDRGEQFRNEMEKVDVGTGGANSQVLEMEKLNETMERQRTEIARLRNLLDLTGADNKGSFENVLEEIAELRREVSHQNDYISSMTDPFKRRGYWYFMPPPSSSKVSSHSSQATKDSGVGLKYTASTPVRKPRRGRQDGKEDSGPPPVSGYWVYSPIRSGLHKSFSNRDADSGGDSQEESELDDQEGHPFVPPPGYMMYTVFPDGSPVPQGMALYAPPPPLPNNSQPLNPSTVVYGPPPVGAPIVYGPPPPSFSVPLIPVGVLHCNVPEHHNLENEVSRLEDIMQHLKSEKQELCMRASKQQSEKELEELHRNIDGLLQEKKDLEYEVEELHRTIQKHQQRKDFIDGNVESLVNELEIEKSLKHREDIVDEIECLERTLLKRRAELREADRLLAEAESELSCTKEKTKNAVEKFADAKRSLLQTEKDAEELEKRAQETAVNLVKADQRLRLLQADTKDLEQHKMEQEEILKEINEVVAAKDSDFQCLNKKKEVLTGELQKLQKDLETAQHSEDHHLQVLKESETLLQAKKAELEKLKRQVSGRQQEMADLDRQLGHKREELHLLQESMVQAKADLQEALRLGETEVTEKCNHIREVKSLLEELSFQKGELNVQISEKKTQLAFIKQEIEKEEENLQVVLGQMSKHKTELKNILDMLQLENNELQGLKLQHDQKVSEFEKTRVEVLEERLELESLQQTALRQRGEIEWQKQLLERDKREVERMTAETRALQSCIESLCKEKEDLEEKQDSWEKKLAQTKRVLAAAEENSKMEQANLEKLELDVRKLQQELDRLNREKISLQKDLGAVQQRLQLLRLEKQEAVNSLQKELAEVQDHLNLAKQDVLHTTKHKDVLLSEQNRLEKDIGEWMKKFEDCRKEGETKQQQLQELRNEIEENKAKLTQQEMMFQRLQKEREYEEKKLEARKVALKEQQQQLERELGEQKGKLDQVLSKLLVAEERVRTLQEEERWSETLEKTLSQTKRQLSEREQQLLEKSSELQALQKETDSMRADFSLLRNQFLTERKQAEKQVASLKEALRIQRSQLEKNLLEQKQENSCMQKEMATIEQVAQDNHERARRLMKELNQMQHEYTELKKQMTNQKDLERRQMEISDAMRTLKSEVKDEIRTSLKNLNQFLPELPADLEAILERNENLEGGLESLKENFPFTVSERPSPLEEKLNFSQTHIMDEHWRGEALRERLRHREDRLKAQLRHCMSKQAEVLIKGKRQTEGTLHSLRRQVDALGELVTSTSGDSTSSPGMSQMESSLAEDSQPGPSQVRGSS</sequence>
<feature type="coiled-coil region" evidence="16">
    <location>
        <begin position="439"/>
        <end position="795"/>
    </location>
</feature>
<evidence type="ECO:0000256" key="4">
    <source>
        <dbReference type="ARBA" id="ARBA00022553"/>
    </source>
</evidence>
<dbReference type="SMART" id="SM00369">
    <property type="entry name" value="LRR_TYP"/>
    <property type="match status" value="4"/>
</dbReference>
<dbReference type="PANTHER" id="PTHR46652">
    <property type="entry name" value="LEUCINE-RICH REPEAT AND IQ DOMAIN-CONTAINING PROTEIN 1-RELATED"/>
    <property type="match status" value="1"/>
</dbReference>
<dbReference type="GO" id="GO:0051301">
    <property type="term" value="P:cell division"/>
    <property type="evidence" value="ECO:0007669"/>
    <property type="project" value="UniProtKB-KW"/>
</dbReference>
<evidence type="ECO:0000256" key="10">
    <source>
        <dbReference type="ARBA" id="ARBA00023306"/>
    </source>
</evidence>
<keyword evidence="6" id="KW-0132">Cell division</keyword>
<evidence type="ECO:0000256" key="13">
    <source>
        <dbReference type="ARBA" id="ARBA00069005"/>
    </source>
</evidence>
<reference evidence="18" key="1">
    <citation type="journal article" date="2010" name="Nature">
        <title>The sequence and de novo assembly of the giant panda genome.</title>
        <authorList>
            <person name="Li R."/>
            <person name="Fan W."/>
            <person name="Tian G."/>
            <person name="Zhu H."/>
            <person name="He L."/>
            <person name="Cai J."/>
            <person name="Huang Q."/>
            <person name="Cai Q."/>
            <person name="Li B."/>
            <person name="Bai Y."/>
            <person name="Zhang Z."/>
            <person name="Zhang Y."/>
            <person name="Wang W."/>
            <person name="Li J."/>
            <person name="Wei F."/>
            <person name="Li H."/>
            <person name="Jian M."/>
            <person name="Li J."/>
            <person name="Zhang Z."/>
            <person name="Nielsen R."/>
            <person name="Li D."/>
            <person name="Gu W."/>
            <person name="Yang Z."/>
            <person name="Xuan Z."/>
            <person name="Ryder O.A."/>
            <person name="Leung F.C."/>
            <person name="Zhou Y."/>
            <person name="Cao J."/>
            <person name="Sun X."/>
            <person name="Fu Y."/>
            <person name="Fang X."/>
            <person name="Guo X."/>
            <person name="Wang B."/>
            <person name="Hou R."/>
            <person name="Shen F."/>
            <person name="Mu B."/>
            <person name="Ni P."/>
            <person name="Lin R."/>
            <person name="Qian W."/>
            <person name="Wang G."/>
            <person name="Yu C."/>
            <person name="Nie W."/>
            <person name="Wang J."/>
            <person name="Wu Z."/>
            <person name="Liang H."/>
            <person name="Min J."/>
            <person name="Wu Q."/>
            <person name="Cheng S."/>
            <person name="Ruan J."/>
            <person name="Wang M."/>
            <person name="Shi Z."/>
            <person name="Wen M."/>
            <person name="Liu B."/>
            <person name="Ren X."/>
            <person name="Zheng H."/>
            <person name="Dong D."/>
            <person name="Cook K."/>
            <person name="Shan G."/>
            <person name="Zhang H."/>
            <person name="Kosiol C."/>
            <person name="Xie X."/>
            <person name="Lu Z."/>
            <person name="Zheng H."/>
            <person name="Li Y."/>
            <person name="Steiner C.C."/>
            <person name="Lam T.T."/>
            <person name="Lin S."/>
            <person name="Zhang Q."/>
            <person name="Li G."/>
            <person name="Tian J."/>
            <person name="Gong T."/>
            <person name="Liu H."/>
            <person name="Zhang D."/>
            <person name="Fang L."/>
            <person name="Ye C."/>
            <person name="Zhang J."/>
            <person name="Hu W."/>
            <person name="Xu A."/>
            <person name="Ren Y."/>
            <person name="Zhang G."/>
            <person name="Bruford M.W."/>
            <person name="Li Q."/>
            <person name="Ma L."/>
            <person name="Guo Y."/>
            <person name="An N."/>
            <person name="Hu Y."/>
            <person name="Zheng Y."/>
            <person name="Shi Y."/>
            <person name="Li Z."/>
            <person name="Liu Q."/>
            <person name="Chen Y."/>
            <person name="Zhao J."/>
            <person name="Qu N."/>
            <person name="Zhao S."/>
            <person name="Tian F."/>
            <person name="Wang X."/>
            <person name="Wang H."/>
            <person name="Xu L."/>
            <person name="Liu X."/>
            <person name="Vinar T."/>
            <person name="Wang Y."/>
            <person name="Lam T.W."/>
            <person name="Yiu S.M."/>
            <person name="Liu S."/>
            <person name="Zhang H."/>
            <person name="Li D."/>
            <person name="Huang Y."/>
            <person name="Wang X."/>
            <person name="Yang G."/>
            <person name="Jiang Z."/>
            <person name="Wang J."/>
            <person name="Qin N."/>
            <person name="Li L."/>
            <person name="Li J."/>
            <person name="Bolund L."/>
            <person name="Kristiansen K."/>
            <person name="Wong G.K."/>
            <person name="Olson M."/>
            <person name="Zhang X."/>
            <person name="Li S."/>
            <person name="Yang H."/>
            <person name="Wang J."/>
            <person name="Wang J."/>
        </authorList>
    </citation>
    <scope>NUCLEOTIDE SEQUENCE [LARGE SCALE GENOMIC DNA]</scope>
</reference>
<dbReference type="FunFam" id="3.80.10.10:FF:000139">
    <property type="entry name" value="centriolin isoform X2"/>
    <property type="match status" value="1"/>
</dbReference>
<dbReference type="GO" id="GO:0005737">
    <property type="term" value="C:cytoplasm"/>
    <property type="evidence" value="ECO:0007669"/>
    <property type="project" value="UniProtKB-ARBA"/>
</dbReference>
<dbReference type="InterPro" id="IPR003591">
    <property type="entry name" value="Leu-rich_rpt_typical-subtyp"/>
</dbReference>
<feature type="compositionally biased region" description="Pro residues" evidence="17">
    <location>
        <begin position="15"/>
        <end position="24"/>
    </location>
</feature>
<evidence type="ECO:0000313" key="18">
    <source>
        <dbReference type="EMBL" id="EFB13295.1"/>
    </source>
</evidence>
<protein>
    <recommendedName>
        <fullName evidence="13">Centriolin</fullName>
    </recommendedName>
    <alternativeName>
        <fullName evidence="15">Centrosomal protein 1</fullName>
    </alternativeName>
    <alternativeName>
        <fullName evidence="14">Centrosomal protein of 110 kDa</fullName>
    </alternativeName>
</protein>
<dbReference type="GO" id="GO:0090543">
    <property type="term" value="C:Flemming body"/>
    <property type="evidence" value="ECO:0007669"/>
    <property type="project" value="UniProtKB-SubCell"/>
</dbReference>
<proteinExistence type="predicted"/>
<feature type="coiled-coil region" evidence="16">
    <location>
        <begin position="1319"/>
        <end position="1390"/>
    </location>
</feature>
<keyword evidence="3" id="KW-0963">Cytoplasm</keyword>
<feature type="compositionally biased region" description="Low complexity" evidence="17">
    <location>
        <begin position="2295"/>
        <end position="2304"/>
    </location>
</feature>